<dbReference type="EMBL" id="MSFO01000004">
    <property type="protein sequence ID" value="PLB49681.1"/>
    <property type="molecule type" value="Genomic_DNA"/>
</dbReference>
<protein>
    <submittedName>
        <fullName evidence="4">PLP-dependent transferase</fullName>
    </submittedName>
</protein>
<dbReference type="Pfam" id="PF00155">
    <property type="entry name" value="Aminotran_1_2"/>
    <property type="match status" value="1"/>
</dbReference>
<evidence type="ECO:0000256" key="1">
    <source>
        <dbReference type="ARBA" id="ARBA00007441"/>
    </source>
</evidence>
<evidence type="ECO:0000313" key="4">
    <source>
        <dbReference type="EMBL" id="PLB49681.1"/>
    </source>
</evidence>
<dbReference type="Gene3D" id="3.40.640.10">
    <property type="entry name" value="Type I PLP-dependent aspartate aminotransferase-like (Major domain)"/>
    <property type="match status" value="1"/>
</dbReference>
<comment type="similarity">
    <text evidence="1">Belongs to the class-I pyridoxal-phosphate-dependent aminotransferase family.</text>
</comment>
<comment type="caution">
    <text evidence="4">The sequence shown here is derived from an EMBL/GenBank/DDBJ whole genome shotgun (WGS) entry which is preliminary data.</text>
</comment>
<dbReference type="InterPro" id="IPR015421">
    <property type="entry name" value="PyrdxlP-dep_Trfase_major"/>
</dbReference>
<name>A0A2I2G9X4_9EURO</name>
<dbReference type="GO" id="GO:0030170">
    <property type="term" value="F:pyridoxal phosphate binding"/>
    <property type="evidence" value="ECO:0007669"/>
    <property type="project" value="InterPro"/>
</dbReference>
<dbReference type="PANTHER" id="PTHR43795:SF63">
    <property type="entry name" value="PUTATIVE (AFU_ORTHOLOGUE AFUA_4G00630)-RELATED"/>
    <property type="match status" value="1"/>
</dbReference>
<evidence type="ECO:0000256" key="2">
    <source>
        <dbReference type="ARBA" id="ARBA00022898"/>
    </source>
</evidence>
<organism evidence="4 5">
    <name type="scientific">Aspergillus steynii IBT 23096</name>
    <dbReference type="NCBI Taxonomy" id="1392250"/>
    <lineage>
        <taxon>Eukaryota</taxon>
        <taxon>Fungi</taxon>
        <taxon>Dikarya</taxon>
        <taxon>Ascomycota</taxon>
        <taxon>Pezizomycotina</taxon>
        <taxon>Eurotiomycetes</taxon>
        <taxon>Eurotiomycetidae</taxon>
        <taxon>Eurotiales</taxon>
        <taxon>Aspergillaceae</taxon>
        <taxon>Aspergillus</taxon>
        <taxon>Aspergillus subgen. Circumdati</taxon>
    </lineage>
</organism>
<reference evidence="4 5" key="1">
    <citation type="submission" date="2016-12" db="EMBL/GenBank/DDBJ databases">
        <title>The genomes of Aspergillus section Nigri reveals drivers in fungal speciation.</title>
        <authorList>
            <consortium name="DOE Joint Genome Institute"/>
            <person name="Vesth T.C."/>
            <person name="Nybo J."/>
            <person name="Theobald S."/>
            <person name="Brandl J."/>
            <person name="Frisvad J.C."/>
            <person name="Nielsen K.F."/>
            <person name="Lyhne E.K."/>
            <person name="Kogle M.E."/>
            <person name="Kuo A."/>
            <person name="Riley R."/>
            <person name="Clum A."/>
            <person name="Nolan M."/>
            <person name="Lipzen A."/>
            <person name="Salamov A."/>
            <person name="Henrissat B."/>
            <person name="Wiebenga A."/>
            <person name="De Vries R.P."/>
            <person name="Grigoriev I.V."/>
            <person name="Mortensen U.H."/>
            <person name="Andersen M.R."/>
            <person name="Baker S.E."/>
        </authorList>
    </citation>
    <scope>NUCLEOTIDE SEQUENCE [LARGE SCALE GENOMIC DNA]</scope>
    <source>
        <strain evidence="4 5">IBT 23096</strain>
    </source>
</reference>
<dbReference type="STRING" id="1392250.A0A2I2G9X4"/>
<feature type="domain" description="Aminotransferase class I/classII large" evidence="3">
    <location>
        <begin position="77"/>
        <end position="426"/>
    </location>
</feature>
<proteinExistence type="inferred from homology"/>
<dbReference type="VEuPathDB" id="FungiDB:P170DRAFT_384880"/>
<dbReference type="SUPFAM" id="SSF53383">
    <property type="entry name" value="PLP-dependent transferases"/>
    <property type="match status" value="1"/>
</dbReference>
<dbReference type="GO" id="GO:0008483">
    <property type="term" value="F:transaminase activity"/>
    <property type="evidence" value="ECO:0007669"/>
    <property type="project" value="TreeGrafter"/>
</dbReference>
<dbReference type="Proteomes" id="UP000234275">
    <property type="component" value="Unassembled WGS sequence"/>
</dbReference>
<dbReference type="InterPro" id="IPR015424">
    <property type="entry name" value="PyrdxlP-dep_Trfase"/>
</dbReference>
<dbReference type="InterPro" id="IPR050478">
    <property type="entry name" value="Ethylene_sulfur-biosynth"/>
</dbReference>
<accession>A0A2I2G9X4</accession>
<sequence>MAPSTMSQRAQEATASSKSIMWDVVADLYCKTSNPDGFVNVGLAENMLMHSKLLEAINTKLELPTKWLTYNDGPCGSTRTKTAVSNFLNRHFNPATPILPDQVLVTNGVSSAIEHLSWALADSGEGILLGRPYYGTFIADISARPGTNVVPVGFNGCDPLSSDAVEKYEEALLEFQQRTGRQVKALMLCHPHNPLGRCYPREVLIDLMRLCQKYRMHFISDEIYALSTWENTVDHEGPAAVSFVSALSIDLEGIIDPELVHVLWGMSKDFGANGLRLGAIISQGNEGLMAALRNMALYSYPSAAAEYVSALVLEDVVFTDEYIQLNRRKLGESYAFVVQRLREQGIQHAQGCNAAFFLWVDLGKRFWEMHPEVGADEQVSDRVMQRLVEKKVFLASGPLFGSEEDGWFRIVFSHPKEYLEEALRRIVEAL</sequence>
<dbReference type="InterPro" id="IPR015422">
    <property type="entry name" value="PyrdxlP-dep_Trfase_small"/>
</dbReference>
<keyword evidence="4" id="KW-0808">Transferase</keyword>
<keyword evidence="2" id="KW-0663">Pyridoxal phosphate</keyword>
<keyword evidence="5" id="KW-1185">Reference proteome</keyword>
<dbReference type="RefSeq" id="XP_024704983.1">
    <property type="nucleotide sequence ID" value="XM_024845696.1"/>
</dbReference>
<evidence type="ECO:0000259" key="3">
    <source>
        <dbReference type="Pfam" id="PF00155"/>
    </source>
</evidence>
<dbReference type="PANTHER" id="PTHR43795">
    <property type="entry name" value="BIFUNCTIONAL ASPARTATE AMINOTRANSFERASE AND GLUTAMATE/ASPARTATE-PREPHENATE AMINOTRANSFERASE-RELATED"/>
    <property type="match status" value="1"/>
</dbReference>
<gene>
    <name evidence="4" type="ORF">P170DRAFT_384880</name>
</gene>
<dbReference type="Gene3D" id="3.90.1150.10">
    <property type="entry name" value="Aspartate Aminotransferase, domain 1"/>
    <property type="match status" value="1"/>
</dbReference>
<dbReference type="InterPro" id="IPR004838">
    <property type="entry name" value="NHTrfase_class1_PyrdxlP-BS"/>
</dbReference>
<dbReference type="GeneID" id="36553395"/>
<dbReference type="AlphaFoldDB" id="A0A2I2G9X4"/>
<evidence type="ECO:0000313" key="5">
    <source>
        <dbReference type="Proteomes" id="UP000234275"/>
    </source>
</evidence>
<dbReference type="GO" id="GO:0006520">
    <property type="term" value="P:amino acid metabolic process"/>
    <property type="evidence" value="ECO:0007669"/>
    <property type="project" value="TreeGrafter"/>
</dbReference>
<dbReference type="CDD" id="cd00609">
    <property type="entry name" value="AAT_like"/>
    <property type="match status" value="1"/>
</dbReference>
<dbReference type="InterPro" id="IPR004839">
    <property type="entry name" value="Aminotransferase_I/II_large"/>
</dbReference>
<feature type="non-terminal residue" evidence="4">
    <location>
        <position position="430"/>
    </location>
</feature>
<dbReference type="PROSITE" id="PS00105">
    <property type="entry name" value="AA_TRANSFER_CLASS_1"/>
    <property type="match status" value="1"/>
</dbReference>
<dbReference type="OrthoDB" id="7042322at2759"/>
<dbReference type="PRINTS" id="PR00753">
    <property type="entry name" value="ACCSYNTHASE"/>
</dbReference>